<feature type="domain" description="UDP-3-O-[3-hydroxymyristoyl] glucosamine N-acyltransferase non-repeat region" evidence="8">
    <location>
        <begin position="32"/>
        <end position="99"/>
    </location>
</feature>
<evidence type="ECO:0000256" key="5">
    <source>
        <dbReference type="ARBA" id="ARBA00023098"/>
    </source>
</evidence>
<gene>
    <name evidence="7" type="primary">lpxD</name>
    <name evidence="9" type="ORF">TVD_07235</name>
</gene>
<keyword evidence="5 7" id="KW-0443">Lipid metabolism</keyword>
<dbReference type="Pfam" id="PF00132">
    <property type="entry name" value="Hexapep"/>
    <property type="match status" value="2"/>
</dbReference>
<dbReference type="EC" id="2.3.1.191" evidence="7"/>
<dbReference type="AlphaFoldDB" id="A0A0G3G1U9"/>
<keyword evidence="1 7" id="KW-0444">Lipid biosynthesis</keyword>
<keyword evidence="4 7" id="KW-0677">Repeat</keyword>
<accession>A0A0G3G1U9</accession>
<dbReference type="KEGG" id="tvr:TVD_07235"/>
<evidence type="ECO:0000256" key="4">
    <source>
        <dbReference type="ARBA" id="ARBA00022737"/>
    </source>
</evidence>
<dbReference type="PANTHER" id="PTHR43378:SF2">
    <property type="entry name" value="UDP-3-O-ACYLGLUCOSAMINE N-ACYLTRANSFERASE 1, MITOCHONDRIAL-RELATED"/>
    <property type="match status" value="1"/>
</dbReference>
<dbReference type="GO" id="GO:0009245">
    <property type="term" value="P:lipid A biosynthetic process"/>
    <property type="evidence" value="ECO:0007669"/>
    <property type="project" value="UniProtKB-UniRule"/>
</dbReference>
<reference evidence="9 10" key="1">
    <citation type="submission" date="2015-04" db="EMBL/GenBank/DDBJ databases">
        <title>Complete Sequence for the Genome of the Thioalkalivibrio versutus D301.</title>
        <authorList>
            <person name="Mu T."/>
            <person name="Zhou J."/>
            <person name="Xu X."/>
        </authorList>
    </citation>
    <scope>NUCLEOTIDE SEQUENCE [LARGE SCALE GENOMIC DNA]</scope>
    <source>
        <strain evidence="9 10">D301</strain>
    </source>
</reference>
<evidence type="ECO:0000256" key="7">
    <source>
        <dbReference type="HAMAP-Rule" id="MF_00523"/>
    </source>
</evidence>
<dbReference type="Gene3D" id="3.40.1390.10">
    <property type="entry name" value="MurE/MurF, N-terminal domain"/>
    <property type="match status" value="1"/>
</dbReference>
<comment type="function">
    <text evidence="7">Catalyzes the N-acylation of UDP-3-O-acylglucosamine using 3-hydroxyacyl-ACP as the acyl donor. Is involved in the biosynthesis of lipid A, a phosphorylated glycolipid that anchors the lipopolysaccharide to the outer membrane of the cell.</text>
</comment>
<comment type="subunit">
    <text evidence="7">Homotrimer.</text>
</comment>
<evidence type="ECO:0000256" key="3">
    <source>
        <dbReference type="ARBA" id="ARBA00022679"/>
    </source>
</evidence>
<dbReference type="Gene3D" id="2.160.10.10">
    <property type="entry name" value="Hexapeptide repeat proteins"/>
    <property type="match status" value="1"/>
</dbReference>
<dbReference type="NCBIfam" id="TIGR01853">
    <property type="entry name" value="lipid_A_lpxD"/>
    <property type="match status" value="1"/>
</dbReference>
<dbReference type="PATRIC" id="fig|106634.4.peg.1478"/>
<organism evidence="9 10">
    <name type="scientific">Thioalkalivibrio versutus</name>
    <dbReference type="NCBI Taxonomy" id="106634"/>
    <lineage>
        <taxon>Bacteria</taxon>
        <taxon>Pseudomonadati</taxon>
        <taxon>Pseudomonadota</taxon>
        <taxon>Gammaproteobacteria</taxon>
        <taxon>Chromatiales</taxon>
        <taxon>Ectothiorhodospiraceae</taxon>
        <taxon>Thioalkalivibrio</taxon>
    </lineage>
</organism>
<evidence type="ECO:0000256" key="1">
    <source>
        <dbReference type="ARBA" id="ARBA00022516"/>
    </source>
</evidence>
<dbReference type="RefSeq" id="WP_047251216.1">
    <property type="nucleotide sequence ID" value="NZ_CP011367.1"/>
</dbReference>
<dbReference type="InterPro" id="IPR011004">
    <property type="entry name" value="Trimer_LpxA-like_sf"/>
</dbReference>
<proteinExistence type="inferred from homology"/>
<dbReference type="Pfam" id="PF04613">
    <property type="entry name" value="LpxD"/>
    <property type="match status" value="1"/>
</dbReference>
<dbReference type="GO" id="GO:0103118">
    <property type="term" value="F:UDP-3-O-[(3R)-3-hydroxyacyl]-glucosamine N-acyltransferase activity"/>
    <property type="evidence" value="ECO:0007669"/>
    <property type="project" value="UniProtKB-EC"/>
</dbReference>
<dbReference type="CDD" id="cd03352">
    <property type="entry name" value="LbH_LpxD"/>
    <property type="match status" value="1"/>
</dbReference>
<dbReference type="InterPro" id="IPR020573">
    <property type="entry name" value="UDP_GlcNAc_AcTrfase_non-rep"/>
</dbReference>
<keyword evidence="3 7" id="KW-0808">Transferase</keyword>
<sequence>MPQCSETDGGYSARELAEALGGQLTGDDQRRFTGLRPLATAGPCDLSFVTDVGRHAEALAASAAGVILVPEAAGLKSTASRTLIHLDDVYLGYARASQWLGRPRRARAAGVHPGAFVDPESSVAPDAFVGPGAVIGAGATVGPQSVVGAHCVVGEGVMVGADTFLHPRVTLLEGVAVGDRCILHSGCVIGADGFGFAPAGEQGWEKIEQLGHVVIGSDVEIGANTTIDRGALRATRIGRGVKIDNLVHVAHNVEIGDHTAIAGCVGIAGSARIGAHCAIGGGAGILGHLSIVDHVTIHAMTLVTRSITRPGHYASGVPHQEARLWNRMLARLRRLAR</sequence>
<evidence type="ECO:0000313" key="10">
    <source>
        <dbReference type="Proteomes" id="UP000064201"/>
    </source>
</evidence>
<dbReference type="GO" id="GO:0016410">
    <property type="term" value="F:N-acyltransferase activity"/>
    <property type="evidence" value="ECO:0007669"/>
    <property type="project" value="InterPro"/>
</dbReference>
<dbReference type="EMBL" id="CP011367">
    <property type="protein sequence ID" value="AKJ95168.1"/>
    <property type="molecule type" value="Genomic_DNA"/>
</dbReference>
<dbReference type="InterPro" id="IPR007691">
    <property type="entry name" value="LpxD"/>
</dbReference>
<comment type="similarity">
    <text evidence="7">Belongs to the transferase hexapeptide repeat family. LpxD subfamily.</text>
</comment>
<comment type="pathway">
    <text evidence="7">Bacterial outer membrane biogenesis; LPS lipid A biosynthesis.</text>
</comment>
<name>A0A0G3G1U9_9GAMM</name>
<evidence type="ECO:0000259" key="8">
    <source>
        <dbReference type="Pfam" id="PF04613"/>
    </source>
</evidence>
<protein>
    <recommendedName>
        <fullName evidence="7">UDP-3-O-acylglucosamine N-acyltransferase</fullName>
        <ecNumber evidence="7">2.3.1.191</ecNumber>
    </recommendedName>
</protein>
<dbReference type="HAMAP" id="MF_00523">
    <property type="entry name" value="LpxD"/>
    <property type="match status" value="1"/>
</dbReference>
<dbReference type="NCBIfam" id="NF002060">
    <property type="entry name" value="PRK00892.1"/>
    <property type="match status" value="1"/>
</dbReference>
<evidence type="ECO:0000256" key="2">
    <source>
        <dbReference type="ARBA" id="ARBA00022556"/>
    </source>
</evidence>
<dbReference type="SUPFAM" id="SSF51161">
    <property type="entry name" value="Trimeric LpxA-like enzymes"/>
    <property type="match status" value="1"/>
</dbReference>
<dbReference type="Proteomes" id="UP000064201">
    <property type="component" value="Chromosome"/>
</dbReference>
<dbReference type="PANTHER" id="PTHR43378">
    <property type="entry name" value="UDP-3-O-ACYLGLUCOSAMINE N-ACYLTRANSFERASE"/>
    <property type="match status" value="1"/>
</dbReference>
<keyword evidence="10" id="KW-1185">Reference proteome</keyword>
<dbReference type="InterPro" id="IPR001451">
    <property type="entry name" value="Hexapep"/>
</dbReference>
<evidence type="ECO:0000256" key="6">
    <source>
        <dbReference type="ARBA" id="ARBA00023315"/>
    </source>
</evidence>
<dbReference type="STRING" id="106634.TVD_07235"/>
<keyword evidence="2 7" id="KW-0441">Lipid A biosynthesis</keyword>
<feature type="active site" description="Proton acceptor" evidence="7">
    <location>
        <position position="251"/>
    </location>
</feature>
<dbReference type="GO" id="GO:0016020">
    <property type="term" value="C:membrane"/>
    <property type="evidence" value="ECO:0007669"/>
    <property type="project" value="GOC"/>
</dbReference>
<evidence type="ECO:0000313" key="9">
    <source>
        <dbReference type="EMBL" id="AKJ95168.1"/>
    </source>
</evidence>
<dbReference type="UniPathway" id="UPA00973"/>
<keyword evidence="6 7" id="KW-0012">Acyltransferase</keyword>
<dbReference type="OrthoDB" id="9784739at2"/>
<comment type="catalytic activity">
    <reaction evidence="7">
        <text>a UDP-3-O-[(3R)-3-hydroxyacyl]-alpha-D-glucosamine + a (3R)-hydroxyacyl-[ACP] = a UDP-2-N,3-O-bis[(3R)-3-hydroxyacyl]-alpha-D-glucosamine + holo-[ACP] + H(+)</text>
        <dbReference type="Rhea" id="RHEA:53836"/>
        <dbReference type="Rhea" id="RHEA-COMP:9685"/>
        <dbReference type="Rhea" id="RHEA-COMP:9945"/>
        <dbReference type="ChEBI" id="CHEBI:15378"/>
        <dbReference type="ChEBI" id="CHEBI:64479"/>
        <dbReference type="ChEBI" id="CHEBI:78827"/>
        <dbReference type="ChEBI" id="CHEBI:137740"/>
        <dbReference type="ChEBI" id="CHEBI:137748"/>
        <dbReference type="EC" id="2.3.1.191"/>
    </reaction>
</comment>